<keyword evidence="5" id="KW-0808">Transferase</keyword>
<reference evidence="5 6" key="1">
    <citation type="journal article" date="2016" name="Genome Biol. Evol.">
        <title>Gene Family Evolution Reflects Adaptation to Soil Environmental Stressors in the Genome of the Collembolan Orchesella cincta.</title>
        <authorList>
            <person name="Faddeeva-Vakhrusheva A."/>
            <person name="Derks M.F."/>
            <person name="Anvar S.Y."/>
            <person name="Agamennone V."/>
            <person name="Suring W."/>
            <person name="Smit S."/>
            <person name="van Straalen N.M."/>
            <person name="Roelofs D."/>
        </authorList>
    </citation>
    <scope>NUCLEOTIDE SEQUENCE [LARGE SCALE GENOMIC DNA]</scope>
    <source>
        <tissue evidence="5">Mixed pool</tissue>
    </source>
</reference>
<organism evidence="5 6">
    <name type="scientific">Orchesella cincta</name>
    <name type="common">Springtail</name>
    <name type="synonym">Podura cincta</name>
    <dbReference type="NCBI Taxonomy" id="48709"/>
    <lineage>
        <taxon>Eukaryota</taxon>
        <taxon>Metazoa</taxon>
        <taxon>Ecdysozoa</taxon>
        <taxon>Arthropoda</taxon>
        <taxon>Hexapoda</taxon>
        <taxon>Collembola</taxon>
        <taxon>Entomobryomorpha</taxon>
        <taxon>Entomobryoidea</taxon>
        <taxon>Orchesellidae</taxon>
        <taxon>Orchesellinae</taxon>
        <taxon>Orchesella</taxon>
    </lineage>
</organism>
<comment type="similarity">
    <text evidence="3">Belongs to the choline/ethanolamine kinase family.</text>
</comment>
<dbReference type="SUPFAM" id="SSF56112">
    <property type="entry name" value="Protein kinase-like (PK-like)"/>
    <property type="match status" value="1"/>
</dbReference>
<dbReference type="GO" id="GO:0006646">
    <property type="term" value="P:phosphatidylethanolamine biosynthetic process"/>
    <property type="evidence" value="ECO:0007669"/>
    <property type="project" value="TreeGrafter"/>
</dbReference>
<feature type="compositionally biased region" description="Polar residues" evidence="4">
    <location>
        <begin position="15"/>
        <end position="63"/>
    </location>
</feature>
<name>A0A1D2NHB8_ORCCI</name>
<keyword evidence="1" id="KW-0444">Lipid biosynthesis</keyword>
<dbReference type="Pfam" id="PF01633">
    <property type="entry name" value="Choline_kinase"/>
    <property type="match status" value="1"/>
</dbReference>
<keyword evidence="1" id="KW-0443">Lipid metabolism</keyword>
<keyword evidence="2" id="KW-1208">Phospholipid metabolism</keyword>
<feature type="compositionally biased region" description="Low complexity" evidence="4">
    <location>
        <begin position="144"/>
        <end position="154"/>
    </location>
</feature>
<evidence type="ECO:0000313" key="6">
    <source>
        <dbReference type="Proteomes" id="UP000094527"/>
    </source>
</evidence>
<feature type="compositionally biased region" description="Basic residues" evidence="4">
    <location>
        <begin position="1"/>
        <end position="10"/>
    </location>
</feature>
<sequence length="562" mass="63139">MRSTRQKLKLIRGISRTNANGGNGLTSRKSSSGNQTTYQQHSNQTYENTSATNGSINGQQTKHHSTTLIHQENQLYSSPSGIGGGRQRLHQKSQGAVVRAGAIRTHSSTSLSSASSTSSLSTSSRSRSPTEPLGSSITEKTNIDKNNPNSSDNNNLLLDNGACVSPLISGTSVGTGHPHRQWTQFLAVNMDCTGPNSDIRAKAFGICRDYLHGAWKQIDSKDLIIKRVSGGLSNWLYHCSLPLSLTPQHNEPLQVLLRFYGQVHGEGALESLITESVIFTLLSERKLGPRLYGVFPGGRVEEFIPARPLLTVELRDTELSLLIAQKTAQIHGLNIPISKEPSWLWGTMDRWMANVRECLANPSSVTDCSRETLQTLIDFNLDAELTWLKQFLPAVNSPVVFAHNDLQEGNILIRPEWETPDEKLVLIDFEYCSYNYRGFDLANHFGEWSYNYNVEAYPNFSFTPQDLPSRAEKLTFIRRYIAVLREEYKVNFADVDDEFLRTSTLFDEEHIIKEAEAFALASHFFWSLWAIVNAQVSKIPFGYWEYGLCRLESFFELKKTFV</sequence>
<dbReference type="AlphaFoldDB" id="A0A1D2NHB8"/>
<keyword evidence="6" id="KW-1185">Reference proteome</keyword>
<dbReference type="InterPro" id="IPR011009">
    <property type="entry name" value="Kinase-like_dom_sf"/>
</dbReference>
<dbReference type="OMA" id="IETSIDY"/>
<evidence type="ECO:0000313" key="5">
    <source>
        <dbReference type="EMBL" id="ODN04629.1"/>
    </source>
</evidence>
<dbReference type="GO" id="GO:0004305">
    <property type="term" value="F:ethanolamine kinase activity"/>
    <property type="evidence" value="ECO:0007669"/>
    <property type="project" value="TreeGrafter"/>
</dbReference>
<gene>
    <name evidence="5" type="ORF">Ocin01_02038</name>
</gene>
<evidence type="ECO:0000256" key="1">
    <source>
        <dbReference type="ARBA" id="ARBA00023209"/>
    </source>
</evidence>
<dbReference type="CDD" id="cd05156">
    <property type="entry name" value="ChoK_euk"/>
    <property type="match status" value="1"/>
</dbReference>
<keyword evidence="1" id="KW-0594">Phospholipid biosynthesis</keyword>
<dbReference type="GO" id="GO:0005737">
    <property type="term" value="C:cytoplasm"/>
    <property type="evidence" value="ECO:0007669"/>
    <property type="project" value="TreeGrafter"/>
</dbReference>
<dbReference type="Gene3D" id="3.90.1200.10">
    <property type="match status" value="1"/>
</dbReference>
<dbReference type="Gene3D" id="3.30.200.20">
    <property type="entry name" value="Phosphorylase Kinase, domain 1"/>
    <property type="match status" value="1"/>
</dbReference>
<feature type="region of interest" description="Disordered" evidence="4">
    <location>
        <begin position="1"/>
        <end position="63"/>
    </location>
</feature>
<dbReference type="PANTHER" id="PTHR22603">
    <property type="entry name" value="CHOLINE/ETHANOALAMINE KINASE"/>
    <property type="match status" value="1"/>
</dbReference>
<feature type="compositionally biased region" description="Low complexity" evidence="4">
    <location>
        <begin position="107"/>
        <end position="127"/>
    </location>
</feature>
<protein>
    <submittedName>
        <fullName evidence="5">Choline/ethanolamine kinase</fullName>
    </submittedName>
</protein>
<dbReference type="PANTHER" id="PTHR22603:SF93">
    <property type="entry name" value="RE24176P"/>
    <property type="match status" value="1"/>
</dbReference>
<comment type="caution">
    <text evidence="5">The sequence shown here is derived from an EMBL/GenBank/DDBJ whole genome shotgun (WGS) entry which is preliminary data.</text>
</comment>
<dbReference type="EMBL" id="LJIJ01000039">
    <property type="protein sequence ID" value="ODN04629.1"/>
    <property type="molecule type" value="Genomic_DNA"/>
</dbReference>
<proteinExistence type="inferred from homology"/>
<keyword evidence="5" id="KW-0418">Kinase</keyword>
<feature type="region of interest" description="Disordered" evidence="4">
    <location>
        <begin position="75"/>
        <end position="154"/>
    </location>
</feature>
<accession>A0A1D2NHB8</accession>
<dbReference type="OrthoDB" id="3649325at2759"/>
<dbReference type="GO" id="GO:0004103">
    <property type="term" value="F:choline kinase activity"/>
    <property type="evidence" value="ECO:0007669"/>
    <property type="project" value="TreeGrafter"/>
</dbReference>
<dbReference type="STRING" id="48709.A0A1D2NHB8"/>
<dbReference type="Proteomes" id="UP000094527">
    <property type="component" value="Unassembled WGS sequence"/>
</dbReference>
<evidence type="ECO:0000256" key="2">
    <source>
        <dbReference type="ARBA" id="ARBA00023264"/>
    </source>
</evidence>
<evidence type="ECO:0000256" key="3">
    <source>
        <dbReference type="ARBA" id="ARBA00038211"/>
    </source>
</evidence>
<evidence type="ECO:0000256" key="4">
    <source>
        <dbReference type="SAM" id="MobiDB-lite"/>
    </source>
</evidence>